<dbReference type="InterPro" id="IPR025246">
    <property type="entry name" value="IS30-like_HTH"/>
</dbReference>
<dbReference type="Pfam" id="PF13936">
    <property type="entry name" value="HTH_38"/>
    <property type="match status" value="1"/>
</dbReference>
<dbReference type="Proteomes" id="UP000317199">
    <property type="component" value="Chromosome"/>
</dbReference>
<keyword evidence="3" id="KW-1185">Reference proteome</keyword>
<dbReference type="Gene3D" id="1.10.10.60">
    <property type="entry name" value="Homeodomain-like"/>
    <property type="match status" value="1"/>
</dbReference>
<accession>A0A514BVP8</accession>
<evidence type="ECO:0000259" key="1">
    <source>
        <dbReference type="Pfam" id="PF13936"/>
    </source>
</evidence>
<organism evidence="2 3">
    <name type="scientific">Marilutibacter alkalisoli</name>
    <dbReference type="NCBI Taxonomy" id="2591633"/>
    <lineage>
        <taxon>Bacteria</taxon>
        <taxon>Pseudomonadati</taxon>
        <taxon>Pseudomonadota</taxon>
        <taxon>Gammaproteobacteria</taxon>
        <taxon>Lysobacterales</taxon>
        <taxon>Lysobacteraceae</taxon>
        <taxon>Marilutibacter</taxon>
    </lineage>
</organism>
<proteinExistence type="predicted"/>
<evidence type="ECO:0000313" key="3">
    <source>
        <dbReference type="Proteomes" id="UP000317199"/>
    </source>
</evidence>
<feature type="domain" description="Transposase IS30-like HTH" evidence="1">
    <location>
        <begin position="3"/>
        <end position="33"/>
    </location>
</feature>
<name>A0A514BVP8_9GAMM</name>
<dbReference type="KEGG" id="lyj:FKV23_16245"/>
<dbReference type="EMBL" id="CP041242">
    <property type="protein sequence ID" value="QDH71468.1"/>
    <property type="molecule type" value="Genomic_DNA"/>
</dbReference>
<dbReference type="RefSeq" id="WP_141624800.1">
    <property type="nucleotide sequence ID" value="NZ_CP041242.1"/>
</dbReference>
<reference evidence="2 3" key="1">
    <citation type="submission" date="2019-06" db="EMBL/GenBank/DDBJ databases">
        <title>Lysobacter alkalisoli sp. nov. isolated from saline-alkali soil.</title>
        <authorList>
            <person name="Sun J.-Q."/>
            <person name="Xu L."/>
        </authorList>
    </citation>
    <scope>NUCLEOTIDE SEQUENCE [LARGE SCALE GENOMIC DNA]</scope>
    <source>
        <strain evidence="2 3">SJ-36</strain>
    </source>
</reference>
<sequence>MNYRHLTLEQRYQIAALHDAGYSQRHIAQVIVKAVKAS</sequence>
<dbReference type="AlphaFoldDB" id="A0A514BVP8"/>
<dbReference type="OrthoDB" id="9803231at2"/>
<evidence type="ECO:0000313" key="2">
    <source>
        <dbReference type="EMBL" id="QDH71468.1"/>
    </source>
</evidence>
<protein>
    <submittedName>
        <fullName evidence="2">Helix-turn-helix domain-containing protein</fullName>
    </submittedName>
</protein>
<gene>
    <name evidence="2" type="ORF">FKV23_16245</name>
</gene>